<dbReference type="EMBL" id="LDSL01000062">
    <property type="protein sequence ID" value="KTT22102.1"/>
    <property type="molecule type" value="Genomic_DNA"/>
</dbReference>
<feature type="transmembrane region" description="Helical" evidence="1">
    <location>
        <begin position="158"/>
        <end position="179"/>
    </location>
</feature>
<dbReference type="PATRIC" id="fig|433924.3.peg.4092"/>
<feature type="domain" description="EamA" evidence="2">
    <location>
        <begin position="20"/>
        <end position="152"/>
    </location>
</feature>
<sequence>MSALPAPAASLPDWREGPGAGVLLFLGALLLFAFYDAFAKQMVATHAPVVVNLSRYVCISTVGLGLLLRHGQLRFWRQPHQGLLLARSSMLALVATCFMTALVTMPLAEATAIYFTAPLLMVALAPALLGERVRRAQWLAVAGGFAGMLLIVRPGHDLPLAGTLLMAVSATGYALFQVFTRRLSGLVPGPVQFAHAAFTCLAVTLVLAALAQDVEAPAWPQALVLLAGGLASGGAQLLLLAAFRRTQASTLAPLNYVQLLLAVLISAFWFQRPPDGLAMAGMACIAVAGVYLARSAATPRPRFPETA</sequence>
<comment type="caution">
    <text evidence="3">The sequence shown here is derived from an EMBL/GenBank/DDBJ whole genome shotgun (WGS) entry which is preliminary data.</text>
</comment>
<feature type="transmembrane region" description="Helical" evidence="1">
    <location>
        <begin position="20"/>
        <end position="38"/>
    </location>
</feature>
<dbReference type="OrthoDB" id="8584557at2"/>
<dbReference type="GO" id="GO:0016020">
    <property type="term" value="C:membrane"/>
    <property type="evidence" value="ECO:0007669"/>
    <property type="project" value="InterPro"/>
</dbReference>
<feature type="transmembrane region" description="Helical" evidence="1">
    <location>
        <begin position="276"/>
        <end position="293"/>
    </location>
</feature>
<feature type="transmembrane region" description="Helical" evidence="1">
    <location>
        <begin position="111"/>
        <end position="129"/>
    </location>
</feature>
<feature type="transmembrane region" description="Helical" evidence="1">
    <location>
        <begin position="223"/>
        <end position="243"/>
    </location>
</feature>
<dbReference type="RefSeq" id="WP_058641926.1">
    <property type="nucleotide sequence ID" value="NZ_LDSL01000062.1"/>
</dbReference>
<dbReference type="Gene3D" id="1.10.3730.20">
    <property type="match status" value="1"/>
</dbReference>
<dbReference type="AlphaFoldDB" id="A0A147GWV7"/>
<dbReference type="InterPro" id="IPR000620">
    <property type="entry name" value="EamA_dom"/>
</dbReference>
<feature type="transmembrane region" description="Helical" evidence="1">
    <location>
        <begin position="250"/>
        <end position="270"/>
    </location>
</feature>
<protein>
    <submittedName>
        <fullName evidence="3">Membrane protein</fullName>
    </submittedName>
</protein>
<dbReference type="SUPFAM" id="SSF103481">
    <property type="entry name" value="Multidrug resistance efflux transporter EmrE"/>
    <property type="match status" value="2"/>
</dbReference>
<evidence type="ECO:0000313" key="3">
    <source>
        <dbReference type="EMBL" id="KTT22102.1"/>
    </source>
</evidence>
<feature type="transmembrane region" description="Helical" evidence="1">
    <location>
        <begin position="84"/>
        <end position="105"/>
    </location>
</feature>
<reference evidence="3 4" key="1">
    <citation type="journal article" date="2016" name="Front. Microbiol.">
        <title>Genomic Resource of Rice Seed Associated Bacteria.</title>
        <authorList>
            <person name="Midha S."/>
            <person name="Bansal K."/>
            <person name="Sharma S."/>
            <person name="Kumar N."/>
            <person name="Patil P.P."/>
            <person name="Chaudhry V."/>
            <person name="Patil P.B."/>
        </authorList>
    </citation>
    <scope>NUCLEOTIDE SEQUENCE [LARGE SCALE GENOMIC DNA]</scope>
    <source>
        <strain evidence="3 4">NS331</strain>
    </source>
</reference>
<dbReference type="PANTHER" id="PTHR22911:SF103">
    <property type="entry name" value="BLR2811 PROTEIN"/>
    <property type="match status" value="1"/>
</dbReference>
<evidence type="ECO:0000313" key="4">
    <source>
        <dbReference type="Proteomes" id="UP000072741"/>
    </source>
</evidence>
<dbReference type="Pfam" id="PF00892">
    <property type="entry name" value="EamA"/>
    <property type="match status" value="2"/>
</dbReference>
<feature type="transmembrane region" description="Helical" evidence="1">
    <location>
        <begin position="191"/>
        <end position="211"/>
    </location>
</feature>
<keyword evidence="1" id="KW-0812">Transmembrane</keyword>
<name>A0A147GWV7_9BURK</name>
<keyword evidence="1" id="KW-0472">Membrane</keyword>
<keyword evidence="4" id="KW-1185">Reference proteome</keyword>
<proteinExistence type="predicted"/>
<dbReference type="InterPro" id="IPR037185">
    <property type="entry name" value="EmrE-like"/>
</dbReference>
<dbReference type="PANTHER" id="PTHR22911">
    <property type="entry name" value="ACYL-MALONYL CONDENSING ENZYME-RELATED"/>
    <property type="match status" value="1"/>
</dbReference>
<evidence type="ECO:0000256" key="1">
    <source>
        <dbReference type="SAM" id="Phobius"/>
    </source>
</evidence>
<feature type="domain" description="EamA" evidence="2">
    <location>
        <begin position="161"/>
        <end position="292"/>
    </location>
</feature>
<dbReference type="Proteomes" id="UP000072741">
    <property type="component" value="Unassembled WGS sequence"/>
</dbReference>
<evidence type="ECO:0000259" key="2">
    <source>
        <dbReference type="Pfam" id="PF00892"/>
    </source>
</evidence>
<organism evidence="3 4">
    <name type="scientific">Pseudacidovorax intermedius</name>
    <dbReference type="NCBI Taxonomy" id="433924"/>
    <lineage>
        <taxon>Bacteria</taxon>
        <taxon>Pseudomonadati</taxon>
        <taxon>Pseudomonadota</taxon>
        <taxon>Betaproteobacteria</taxon>
        <taxon>Burkholderiales</taxon>
        <taxon>Comamonadaceae</taxon>
        <taxon>Pseudacidovorax</taxon>
    </lineage>
</organism>
<keyword evidence="1" id="KW-1133">Transmembrane helix</keyword>
<feature type="transmembrane region" description="Helical" evidence="1">
    <location>
        <begin position="136"/>
        <end position="152"/>
    </location>
</feature>
<gene>
    <name evidence="3" type="ORF">NS331_10430</name>
</gene>
<accession>A0A147GWV7</accession>